<reference evidence="2 3" key="1">
    <citation type="submission" date="2018-12" db="EMBL/GenBank/DDBJ databases">
        <authorList>
            <consortium name="Pathogen Informatics"/>
        </authorList>
    </citation>
    <scope>NUCLEOTIDE SEQUENCE [LARGE SCALE GENOMIC DNA]</scope>
    <source>
        <strain evidence="2 3">NCTC11923</strain>
    </source>
</reference>
<feature type="compositionally biased region" description="Low complexity" evidence="1">
    <location>
        <begin position="10"/>
        <end position="28"/>
    </location>
</feature>
<name>A0A3S4SJ74_9ACTO</name>
<dbReference type="STRING" id="1278298.GCA_000428685_00072"/>
<proteinExistence type="predicted"/>
<gene>
    <name evidence="2" type="ORF">NCTC11923_00549</name>
</gene>
<dbReference type="RefSeq" id="WP_197719264.1">
    <property type="nucleotide sequence ID" value="NZ_CBCRWE010000024.1"/>
</dbReference>
<feature type="region of interest" description="Disordered" evidence="1">
    <location>
        <begin position="1"/>
        <end position="90"/>
    </location>
</feature>
<dbReference type="KEGG" id="asla:NCTC11923_00549"/>
<evidence type="ECO:0000256" key="1">
    <source>
        <dbReference type="SAM" id="MobiDB-lite"/>
    </source>
</evidence>
<feature type="compositionally biased region" description="Basic and acidic residues" evidence="1">
    <location>
        <begin position="75"/>
        <end position="90"/>
    </location>
</feature>
<dbReference type="Pfam" id="PF05258">
    <property type="entry name" value="DciA"/>
    <property type="match status" value="1"/>
</dbReference>
<dbReference type="InterPro" id="IPR007922">
    <property type="entry name" value="DciA-like"/>
</dbReference>
<accession>A0A3S4SJ74</accession>
<dbReference type="PANTHER" id="PTHR36456:SF1">
    <property type="entry name" value="UPF0232 PROTEIN SCO3875"/>
    <property type="match status" value="1"/>
</dbReference>
<protein>
    <submittedName>
        <fullName evidence="2">Zn-ribbon-containing, possibly RNA-binding protein and truncated derivatives</fullName>
    </submittedName>
</protein>
<dbReference type="Proteomes" id="UP000276899">
    <property type="component" value="Chromosome"/>
</dbReference>
<evidence type="ECO:0000313" key="2">
    <source>
        <dbReference type="EMBL" id="VEG73935.1"/>
    </source>
</evidence>
<keyword evidence="3" id="KW-1185">Reference proteome</keyword>
<organism evidence="2 3">
    <name type="scientific">Actinomyces slackii</name>
    <dbReference type="NCBI Taxonomy" id="52774"/>
    <lineage>
        <taxon>Bacteria</taxon>
        <taxon>Bacillati</taxon>
        <taxon>Actinomycetota</taxon>
        <taxon>Actinomycetes</taxon>
        <taxon>Actinomycetales</taxon>
        <taxon>Actinomycetaceae</taxon>
        <taxon>Actinomyces</taxon>
    </lineage>
</organism>
<dbReference type="PANTHER" id="PTHR36456">
    <property type="entry name" value="UPF0232 PROTEIN SCO3875"/>
    <property type="match status" value="1"/>
</dbReference>
<sequence>MSEEPSLPTRAQADALAGRALARAQRSAWEAGTGRSPARPSAEGQGLAPWDQRRQRARALGEDDPEDRGPGLPPGRDRPGPTRFDPRTGSRELARMVDKRGWGGKLAMAAVVAGWEEIVGRQVAEHCAIESFEAGRITLRASSSSWAQQLRLMQPVIEARVAQALRSAPGAPAGRGPAPIELRILGPAGPTWKRRGVGLRGARGPRDTYG</sequence>
<dbReference type="AlphaFoldDB" id="A0A3S4SJ74"/>
<evidence type="ECO:0000313" key="3">
    <source>
        <dbReference type="Proteomes" id="UP000276899"/>
    </source>
</evidence>
<dbReference type="EMBL" id="LR134363">
    <property type="protein sequence ID" value="VEG73935.1"/>
    <property type="molecule type" value="Genomic_DNA"/>
</dbReference>